<feature type="signal peptide" evidence="2">
    <location>
        <begin position="1"/>
        <end position="29"/>
    </location>
</feature>
<dbReference type="OrthoDB" id="8019615at2"/>
<organism evidence="3 4">
    <name type="scientific">Methylocystis bryophila</name>
    <dbReference type="NCBI Taxonomy" id="655015"/>
    <lineage>
        <taxon>Bacteria</taxon>
        <taxon>Pseudomonadati</taxon>
        <taxon>Pseudomonadota</taxon>
        <taxon>Alphaproteobacteria</taxon>
        <taxon>Hyphomicrobiales</taxon>
        <taxon>Methylocystaceae</taxon>
        <taxon>Methylocystis</taxon>
    </lineage>
</organism>
<evidence type="ECO:0000313" key="4">
    <source>
        <dbReference type="Proteomes" id="UP000193978"/>
    </source>
</evidence>
<evidence type="ECO:0000256" key="2">
    <source>
        <dbReference type="SAM" id="SignalP"/>
    </source>
</evidence>
<dbReference type="KEGG" id="mbry:B1812_07115"/>
<proteinExistence type="predicted"/>
<dbReference type="EMBL" id="CP019948">
    <property type="protein sequence ID" value="ARN80886.1"/>
    <property type="molecule type" value="Genomic_DNA"/>
</dbReference>
<name>A0A1W6MTN6_9HYPH</name>
<feature type="region of interest" description="Disordered" evidence="1">
    <location>
        <begin position="127"/>
        <end position="146"/>
    </location>
</feature>
<keyword evidence="2" id="KW-0732">Signal</keyword>
<dbReference type="RefSeq" id="WP_085770972.1">
    <property type="nucleotide sequence ID" value="NZ_AP027149.1"/>
</dbReference>
<dbReference type="STRING" id="655015.B1812_07115"/>
<reference evidence="3 4" key="1">
    <citation type="submission" date="2017-02" db="EMBL/GenBank/DDBJ databases">
        <authorList>
            <person name="Peterson S.W."/>
        </authorList>
    </citation>
    <scope>NUCLEOTIDE SEQUENCE [LARGE SCALE GENOMIC DNA]</scope>
    <source>
        <strain evidence="3 4">S285</strain>
    </source>
</reference>
<feature type="chain" id="PRO_5012371060" evidence="2">
    <location>
        <begin position="30"/>
        <end position="146"/>
    </location>
</feature>
<evidence type="ECO:0000256" key="1">
    <source>
        <dbReference type="SAM" id="MobiDB-lite"/>
    </source>
</evidence>
<evidence type="ECO:0000313" key="3">
    <source>
        <dbReference type="EMBL" id="ARN80886.1"/>
    </source>
</evidence>
<sequence>MIARLTKAPLWLTPFALMALALSVAPARAAGDDCQAELPKMMQQRMAQIEKLNAIGKAGKGKIDPMAACPVAKALVASENQLLAFMTKNKDWCQIPDPYITQLKEAQGRDQMFAAKACEAAANFKKMQEQQGAAAGGPPRLPAGPL</sequence>
<keyword evidence="4" id="KW-1185">Reference proteome</keyword>
<gene>
    <name evidence="3" type="ORF">B1812_07115</name>
</gene>
<dbReference type="AlphaFoldDB" id="A0A1W6MTN6"/>
<protein>
    <submittedName>
        <fullName evidence="3">Uncharacterized protein</fullName>
    </submittedName>
</protein>
<accession>A0A1W6MTN6</accession>
<dbReference type="Proteomes" id="UP000193978">
    <property type="component" value="Chromosome"/>
</dbReference>